<accession>H8GVX6</accession>
<evidence type="ECO:0000313" key="2">
    <source>
        <dbReference type="EMBL" id="AFD26841.1"/>
    </source>
</evidence>
<feature type="chain" id="PRO_5003611972" evidence="1">
    <location>
        <begin position="27"/>
        <end position="336"/>
    </location>
</feature>
<gene>
    <name evidence="2" type="ordered locus">DGo_CA2914</name>
</gene>
<reference evidence="2 3" key="1">
    <citation type="journal article" date="2012" name="PLoS ONE">
        <title>Genome sequence and transcriptome analysis of the radioresistant bacterium Deinococcus gobiensis: insights into the extreme environmental adaptations.</title>
        <authorList>
            <person name="Yuan M."/>
            <person name="Chen M."/>
            <person name="Zhang W."/>
            <person name="Lu W."/>
            <person name="Wang J."/>
            <person name="Yang M."/>
            <person name="Zhao P."/>
            <person name="Tang R."/>
            <person name="Li X."/>
            <person name="Hao Y."/>
            <person name="Zhou Z."/>
            <person name="Zhan Y."/>
            <person name="Yu H."/>
            <person name="Teng C."/>
            <person name="Yan Y."/>
            <person name="Ping S."/>
            <person name="Wang Y."/>
            <person name="Lin M."/>
        </authorList>
    </citation>
    <scope>NUCLEOTIDE SEQUENCE [LARGE SCALE GENOMIC DNA]</scope>
    <source>
        <strain evidence="2 3">I-0</strain>
    </source>
</reference>
<feature type="signal peptide" evidence="1">
    <location>
        <begin position="1"/>
        <end position="26"/>
    </location>
</feature>
<keyword evidence="1" id="KW-0732">Signal</keyword>
<evidence type="ECO:0000256" key="1">
    <source>
        <dbReference type="SAM" id="SignalP"/>
    </source>
</evidence>
<dbReference type="KEGG" id="dgo:DGo_CA2914"/>
<dbReference type="EMBL" id="CP002191">
    <property type="protein sequence ID" value="AFD26841.1"/>
    <property type="molecule type" value="Genomic_DNA"/>
</dbReference>
<dbReference type="Proteomes" id="UP000007575">
    <property type="component" value="Chromosome"/>
</dbReference>
<dbReference type="PATRIC" id="fig|745776.4.peg.2991"/>
<organism evidence="2 3">
    <name type="scientific">Deinococcus gobiensis (strain DSM 21396 / JCM 16679 / CGMCC 1.7299 / I-0)</name>
    <dbReference type="NCBI Taxonomy" id="745776"/>
    <lineage>
        <taxon>Bacteria</taxon>
        <taxon>Thermotogati</taxon>
        <taxon>Deinococcota</taxon>
        <taxon>Deinococci</taxon>
        <taxon>Deinococcales</taxon>
        <taxon>Deinococcaceae</taxon>
        <taxon>Deinococcus</taxon>
    </lineage>
</organism>
<protein>
    <submittedName>
        <fullName evidence="2">Uncharacterized protein</fullName>
    </submittedName>
</protein>
<dbReference type="AlphaFoldDB" id="H8GVX6"/>
<dbReference type="RefSeq" id="WP_014686321.1">
    <property type="nucleotide sequence ID" value="NC_017790.1"/>
</dbReference>
<proteinExistence type="predicted"/>
<dbReference type="HOGENOM" id="CLU_949048_0_0_0"/>
<evidence type="ECO:0000313" key="3">
    <source>
        <dbReference type="Proteomes" id="UP000007575"/>
    </source>
</evidence>
<name>H8GVX6_DEIGI</name>
<dbReference type="OrthoDB" id="71013at2"/>
<sequence length="336" mass="34588">MTRPRSARLRPLLLALVLAAPATSGAAQTAIPATPGSRPAPAVPAAAPVLTVTAPAGTAAEYVTRVSVRVSLSDVQVSAVPGGGATEADLNAARRAFAGLGNLSRTLQGKAFYRVASRLPGGGARLVATTVQGAPAVTLTFTQDLSPAGRGSNLRVTSTDPQLDHALSALDDEQVQALAQEHTGTVYGIPLVTGQPRTVNATVDLQALLSRLLGPLGGDALGQVEAAPLNVTSTTTYQGTGPQGEFLFGTRATAGSWTLRVPGGRRTGEPEAGPTPELAFELTDLKASGAASYRRDGLPLASTQRQQTRLNALIRQDGVQVRLVMTLEQTAEVTPR</sequence>
<keyword evidence="3" id="KW-1185">Reference proteome</keyword>